<dbReference type="InterPro" id="IPR001638">
    <property type="entry name" value="Solute-binding_3/MltF_N"/>
</dbReference>
<gene>
    <name evidence="7" type="ORF">H9831_11420</name>
</gene>
<evidence type="ECO:0000256" key="2">
    <source>
        <dbReference type="ARBA" id="ARBA00022448"/>
    </source>
</evidence>
<feature type="domain" description="Solute-binding protein family 3/N-terminal" evidence="5">
    <location>
        <begin position="50"/>
        <end position="283"/>
    </location>
</feature>
<keyword evidence="3 4" id="KW-0732">Signal</keyword>
<dbReference type="GO" id="GO:0006865">
    <property type="term" value="P:amino acid transport"/>
    <property type="evidence" value="ECO:0007669"/>
    <property type="project" value="TreeGrafter"/>
</dbReference>
<evidence type="ECO:0000313" key="7">
    <source>
        <dbReference type="EMBL" id="HIY61267.1"/>
    </source>
</evidence>
<dbReference type="SMART" id="SM00062">
    <property type="entry name" value="PBPb"/>
    <property type="match status" value="1"/>
</dbReference>
<name>A0A9D2C6H1_9FIRM</name>
<dbReference type="Gene3D" id="3.40.190.10">
    <property type="entry name" value="Periplasmic binding protein-like II"/>
    <property type="match status" value="2"/>
</dbReference>
<dbReference type="GO" id="GO:0030288">
    <property type="term" value="C:outer membrane-bounded periplasmic space"/>
    <property type="evidence" value="ECO:0007669"/>
    <property type="project" value="TreeGrafter"/>
</dbReference>
<protein>
    <submittedName>
        <fullName evidence="7">Transporter substrate-binding domain-containing protein</fullName>
    </submittedName>
</protein>
<evidence type="ECO:0000259" key="5">
    <source>
        <dbReference type="SMART" id="SM00062"/>
    </source>
</evidence>
<dbReference type="AlphaFoldDB" id="A0A9D2C6H1"/>
<reference evidence="7" key="2">
    <citation type="submission" date="2021-04" db="EMBL/GenBank/DDBJ databases">
        <authorList>
            <person name="Gilroy R."/>
        </authorList>
    </citation>
    <scope>NUCLEOTIDE SEQUENCE</scope>
    <source>
        <strain evidence="7">ChiSxjej3B15-24422</strain>
    </source>
</reference>
<sequence length="292" mass="31465">MKKRIVAGMMAILMALGTLTGCGSAQASAADGASGSSAQRTVEDIREAGVLKVGAKSDTLNIGMIDTSTGEYKGYEIDLAYEIAASIFDCTAEEAKKNGLVEFTSVTAKTRGGLLDNGELDCVIAAFTITEERKKSWDFTQQYRLEPVTFLVRKDSGATTLADMDGFIIGVGQGTTTADLIKEYAAEKNIDANYEIQDFQYITDGVAALKTGQIDAYSVDRSALVSYVDDTLMLTEDAFGVQEIGIALKKGNDELTSYMDDVITDLKESGRLDEMKKEWGVMTDSEVEAAMQ</sequence>
<comment type="caution">
    <text evidence="7">The sequence shown here is derived from an EMBL/GenBank/DDBJ whole genome shotgun (WGS) entry which is preliminary data.</text>
</comment>
<dbReference type="InterPro" id="IPR051455">
    <property type="entry name" value="Bact_solute-bind_prot3"/>
</dbReference>
<dbReference type="SUPFAM" id="SSF53850">
    <property type="entry name" value="Periplasmic binding protein-like II"/>
    <property type="match status" value="1"/>
</dbReference>
<feature type="signal peptide" evidence="4">
    <location>
        <begin position="1"/>
        <end position="29"/>
    </location>
</feature>
<dbReference type="GO" id="GO:0005576">
    <property type="term" value="C:extracellular region"/>
    <property type="evidence" value="ECO:0007669"/>
    <property type="project" value="TreeGrafter"/>
</dbReference>
<dbReference type="PANTHER" id="PTHR30085:SF6">
    <property type="entry name" value="ABC TRANSPORTER GLUTAMINE-BINDING PROTEIN GLNH"/>
    <property type="match status" value="1"/>
</dbReference>
<reference evidence="7" key="1">
    <citation type="journal article" date="2021" name="PeerJ">
        <title>Extensive microbial diversity within the chicken gut microbiome revealed by metagenomics and culture.</title>
        <authorList>
            <person name="Gilroy R."/>
            <person name="Ravi A."/>
            <person name="Getino M."/>
            <person name="Pursley I."/>
            <person name="Horton D.L."/>
            <person name="Alikhan N.F."/>
            <person name="Baker D."/>
            <person name="Gharbi K."/>
            <person name="Hall N."/>
            <person name="Watson M."/>
            <person name="Adriaenssens E.M."/>
            <person name="Foster-Nyarko E."/>
            <person name="Jarju S."/>
            <person name="Secka A."/>
            <person name="Antonio M."/>
            <person name="Oren A."/>
            <person name="Chaudhuri R.R."/>
            <person name="La Ragione R."/>
            <person name="Hildebrand F."/>
            <person name="Pallen M.J."/>
        </authorList>
    </citation>
    <scope>NUCLEOTIDE SEQUENCE</scope>
    <source>
        <strain evidence="7">ChiSxjej3B15-24422</strain>
    </source>
</reference>
<organism evidence="7 8">
    <name type="scientific">Candidatus Eisenbergiella pullistercoris</name>
    <dbReference type="NCBI Taxonomy" id="2838555"/>
    <lineage>
        <taxon>Bacteria</taxon>
        <taxon>Bacillati</taxon>
        <taxon>Bacillota</taxon>
        <taxon>Clostridia</taxon>
        <taxon>Lachnospirales</taxon>
        <taxon>Lachnospiraceae</taxon>
        <taxon>Eisenbergiella</taxon>
    </lineage>
</organism>
<evidence type="ECO:0000313" key="8">
    <source>
        <dbReference type="Proteomes" id="UP000824007"/>
    </source>
</evidence>
<dbReference type="Proteomes" id="UP000824007">
    <property type="component" value="Unassembled WGS sequence"/>
</dbReference>
<dbReference type="SMART" id="SM00079">
    <property type="entry name" value="PBPe"/>
    <property type="match status" value="1"/>
</dbReference>
<accession>A0A9D2C6H1</accession>
<dbReference type="PANTHER" id="PTHR30085">
    <property type="entry name" value="AMINO ACID ABC TRANSPORTER PERMEASE"/>
    <property type="match status" value="1"/>
</dbReference>
<dbReference type="InterPro" id="IPR001320">
    <property type="entry name" value="Iontro_rcpt_C"/>
</dbReference>
<dbReference type="Pfam" id="PF00497">
    <property type="entry name" value="SBP_bac_3"/>
    <property type="match status" value="1"/>
</dbReference>
<dbReference type="PROSITE" id="PS51257">
    <property type="entry name" value="PROKAR_LIPOPROTEIN"/>
    <property type="match status" value="1"/>
</dbReference>
<evidence type="ECO:0000259" key="6">
    <source>
        <dbReference type="SMART" id="SM00079"/>
    </source>
</evidence>
<feature type="domain" description="Ionotropic glutamate receptor C-terminal" evidence="6">
    <location>
        <begin position="50"/>
        <end position="284"/>
    </location>
</feature>
<evidence type="ECO:0000256" key="3">
    <source>
        <dbReference type="ARBA" id="ARBA00022729"/>
    </source>
</evidence>
<keyword evidence="2" id="KW-0813">Transport</keyword>
<dbReference type="EMBL" id="DXDD01000141">
    <property type="protein sequence ID" value="HIY61267.1"/>
    <property type="molecule type" value="Genomic_DNA"/>
</dbReference>
<evidence type="ECO:0000256" key="4">
    <source>
        <dbReference type="SAM" id="SignalP"/>
    </source>
</evidence>
<evidence type="ECO:0000256" key="1">
    <source>
        <dbReference type="ARBA" id="ARBA00010333"/>
    </source>
</evidence>
<feature type="chain" id="PRO_5039038057" evidence="4">
    <location>
        <begin position="30"/>
        <end position="292"/>
    </location>
</feature>
<dbReference type="GO" id="GO:0015276">
    <property type="term" value="F:ligand-gated monoatomic ion channel activity"/>
    <property type="evidence" value="ECO:0007669"/>
    <property type="project" value="InterPro"/>
</dbReference>
<proteinExistence type="inferred from homology"/>
<comment type="similarity">
    <text evidence="1">Belongs to the bacterial solute-binding protein 3 family.</text>
</comment>
<dbReference type="GO" id="GO:0016020">
    <property type="term" value="C:membrane"/>
    <property type="evidence" value="ECO:0007669"/>
    <property type="project" value="InterPro"/>
</dbReference>